<accession>A0A5E4MQE9</accession>
<feature type="region of interest" description="Disordered" evidence="1">
    <location>
        <begin position="58"/>
        <end position="112"/>
    </location>
</feature>
<sequence>METNSWRVKSDNCLGIDDGRKFYKQYEKASEANSWKYKDKIKSLSTFPEENTSTFLETRNRDYRRSRVNNTDRNYNRQYYNNDRKDTYHSRDNNYDKNSMDRDTDKNYNKQYYSDGRKNISYSRDRFKKFRIPEKYLKETRGDLGRVTYFRYNSKGSYGNADRCSFSKNVERSIGFEKCPTRKNKIYYERETFNDMVDREKTDYLNFVEKWYLEKNLYKNTIFSVERLSNYTEANKEDRVLSIFIELYGITRSAIIDTGSNISCIDVSLLNDTACIKRDMPFRIILISANNTILEQLGVTDLQIKINNYSYIIRAYVIKELNCKIVLGNDFNITNNIVINFEEKRISLTGGKNIIAMDEIWYAYNKTRYLSMF</sequence>
<dbReference type="SUPFAM" id="SSF50630">
    <property type="entry name" value="Acid proteases"/>
    <property type="match status" value="1"/>
</dbReference>
<dbReference type="InterPro" id="IPR021109">
    <property type="entry name" value="Peptidase_aspartic_dom_sf"/>
</dbReference>
<name>A0A5E4MQE9_9HEMI</name>
<dbReference type="CDD" id="cd00303">
    <property type="entry name" value="retropepsin_like"/>
    <property type="match status" value="1"/>
</dbReference>
<keyword evidence="3" id="KW-1185">Reference proteome</keyword>
<reference evidence="2 3" key="1">
    <citation type="submission" date="2019-08" db="EMBL/GenBank/DDBJ databases">
        <authorList>
            <person name="Alioto T."/>
            <person name="Alioto T."/>
            <person name="Gomez Garrido J."/>
        </authorList>
    </citation>
    <scope>NUCLEOTIDE SEQUENCE [LARGE SCALE GENOMIC DNA]</scope>
</reference>
<evidence type="ECO:0000313" key="3">
    <source>
        <dbReference type="Proteomes" id="UP000325440"/>
    </source>
</evidence>
<feature type="compositionally biased region" description="Basic and acidic residues" evidence="1">
    <location>
        <begin position="82"/>
        <end position="108"/>
    </location>
</feature>
<dbReference type="AlphaFoldDB" id="A0A5E4MQE9"/>
<evidence type="ECO:0000256" key="1">
    <source>
        <dbReference type="SAM" id="MobiDB-lite"/>
    </source>
</evidence>
<evidence type="ECO:0000313" key="2">
    <source>
        <dbReference type="EMBL" id="VVC33688.1"/>
    </source>
</evidence>
<proteinExistence type="predicted"/>
<dbReference type="EMBL" id="CABPRJ010000972">
    <property type="protein sequence ID" value="VVC33688.1"/>
    <property type="molecule type" value="Genomic_DNA"/>
</dbReference>
<protein>
    <submittedName>
        <fullName evidence="2">Aspartic peptidase domain</fullName>
    </submittedName>
</protein>
<organism evidence="2 3">
    <name type="scientific">Cinara cedri</name>
    <dbReference type="NCBI Taxonomy" id="506608"/>
    <lineage>
        <taxon>Eukaryota</taxon>
        <taxon>Metazoa</taxon>
        <taxon>Ecdysozoa</taxon>
        <taxon>Arthropoda</taxon>
        <taxon>Hexapoda</taxon>
        <taxon>Insecta</taxon>
        <taxon>Pterygota</taxon>
        <taxon>Neoptera</taxon>
        <taxon>Paraneoptera</taxon>
        <taxon>Hemiptera</taxon>
        <taxon>Sternorrhyncha</taxon>
        <taxon>Aphidomorpha</taxon>
        <taxon>Aphidoidea</taxon>
        <taxon>Aphididae</taxon>
        <taxon>Lachninae</taxon>
        <taxon>Cinara</taxon>
    </lineage>
</organism>
<dbReference type="Proteomes" id="UP000325440">
    <property type="component" value="Unassembled WGS sequence"/>
</dbReference>
<feature type="compositionally biased region" description="Low complexity" evidence="1">
    <location>
        <begin position="69"/>
        <end position="81"/>
    </location>
</feature>
<dbReference type="Gene3D" id="2.40.70.10">
    <property type="entry name" value="Acid Proteases"/>
    <property type="match status" value="1"/>
</dbReference>
<dbReference type="OrthoDB" id="7493609at2759"/>
<gene>
    <name evidence="2" type="ORF">CINCED_3A011415</name>
</gene>